<dbReference type="Proteomes" id="UP001168098">
    <property type="component" value="Unassembled WGS sequence"/>
</dbReference>
<reference evidence="3 4" key="1">
    <citation type="journal article" date="2023" name="BMC Biotechnol.">
        <title>Vitis rotundifolia cv Carlos genome sequencing.</title>
        <authorList>
            <person name="Huff M."/>
            <person name="Hulse-Kemp A."/>
            <person name="Scheffler B."/>
            <person name="Youngblood R."/>
            <person name="Simpson S."/>
            <person name="Babiker E."/>
            <person name="Staton M."/>
        </authorList>
    </citation>
    <scope>NUCLEOTIDE SEQUENCE [LARGE SCALE GENOMIC DNA]</scope>
    <source>
        <tissue evidence="3">Leaf</tissue>
    </source>
</reference>
<dbReference type="AlphaFoldDB" id="A0AA39DX73"/>
<evidence type="ECO:0000256" key="1">
    <source>
        <dbReference type="ARBA" id="ARBA00008668"/>
    </source>
</evidence>
<feature type="chain" id="PRO_5041366238" description="GDSL esterase/lipase" evidence="2">
    <location>
        <begin position="25"/>
        <end position="351"/>
    </location>
</feature>
<accession>A0AA39DX73</accession>
<gene>
    <name evidence="3" type="ORF">PVL29_007731</name>
</gene>
<sequence length="351" mass="38574">MAPKALIFILLTLVFTTIIHTCSAQTDKKFPAILFFGDSTLDTGNNNFLQTIFKANYKPYGKDFPGPTGRFSNGKLSSDILASLLKLKETVPPFLDPNLSNDELSTGVNFASAGSGYGELTTSVSGVILVKNQTQYFEDYIKRLKGVVGEEKAKNIIEGALVIVSAGSNDLIFNYYSLPTSRHQLNITQYHDFLLQRVQDFLKAIYDLGSRKMVVAGLPPIGCLPIQISARFKSPSNRTCLTDQNSDSQAYNSKLEPLLGQLEASFPGSKFVYLNLFDPVMDMINNPQKYGFVETNKGCCGSGFFEAGPLCNALSATCNDTSQYVFWDSIHPTESAYAHVAQNLKELLAKL</sequence>
<dbReference type="EMBL" id="JARBHA010000006">
    <property type="protein sequence ID" value="KAJ9698800.1"/>
    <property type="molecule type" value="Genomic_DNA"/>
</dbReference>
<name>A0AA39DX73_VITRO</name>
<evidence type="ECO:0008006" key="5">
    <source>
        <dbReference type="Google" id="ProtNLM"/>
    </source>
</evidence>
<dbReference type="Pfam" id="PF00657">
    <property type="entry name" value="Lipase_GDSL"/>
    <property type="match status" value="1"/>
</dbReference>
<dbReference type="InterPro" id="IPR001087">
    <property type="entry name" value="GDSL"/>
</dbReference>
<evidence type="ECO:0000313" key="4">
    <source>
        <dbReference type="Proteomes" id="UP001168098"/>
    </source>
</evidence>
<protein>
    <recommendedName>
        <fullName evidence="5">GDSL esterase/lipase</fullName>
    </recommendedName>
</protein>
<dbReference type="Gene3D" id="3.40.50.1110">
    <property type="entry name" value="SGNH hydrolase"/>
    <property type="match status" value="1"/>
</dbReference>
<dbReference type="SUPFAM" id="SSF52266">
    <property type="entry name" value="SGNH hydrolase"/>
    <property type="match status" value="1"/>
</dbReference>
<dbReference type="InterPro" id="IPR050592">
    <property type="entry name" value="GDSL_lipolytic_enzyme"/>
</dbReference>
<keyword evidence="4" id="KW-1185">Reference proteome</keyword>
<dbReference type="PANTHER" id="PTHR45642">
    <property type="entry name" value="GDSL ESTERASE/LIPASE EXL3"/>
    <property type="match status" value="1"/>
</dbReference>
<comment type="caution">
    <text evidence="3">The sequence shown here is derived from an EMBL/GenBank/DDBJ whole genome shotgun (WGS) entry which is preliminary data.</text>
</comment>
<organism evidence="3 4">
    <name type="scientific">Vitis rotundifolia</name>
    <name type="common">Muscadine grape</name>
    <dbReference type="NCBI Taxonomy" id="103349"/>
    <lineage>
        <taxon>Eukaryota</taxon>
        <taxon>Viridiplantae</taxon>
        <taxon>Streptophyta</taxon>
        <taxon>Embryophyta</taxon>
        <taxon>Tracheophyta</taxon>
        <taxon>Spermatophyta</taxon>
        <taxon>Magnoliopsida</taxon>
        <taxon>eudicotyledons</taxon>
        <taxon>Gunneridae</taxon>
        <taxon>Pentapetalae</taxon>
        <taxon>rosids</taxon>
        <taxon>Vitales</taxon>
        <taxon>Vitaceae</taxon>
        <taxon>Viteae</taxon>
        <taxon>Vitis</taxon>
    </lineage>
</organism>
<feature type="signal peptide" evidence="2">
    <location>
        <begin position="1"/>
        <end position="24"/>
    </location>
</feature>
<evidence type="ECO:0000313" key="3">
    <source>
        <dbReference type="EMBL" id="KAJ9698800.1"/>
    </source>
</evidence>
<dbReference type="CDD" id="cd01837">
    <property type="entry name" value="SGNH_plant_lipase_like"/>
    <property type="match status" value="1"/>
</dbReference>
<comment type="similarity">
    <text evidence="1">Belongs to the 'GDSL' lipolytic enzyme family.</text>
</comment>
<dbReference type="PANTHER" id="PTHR45642:SF30">
    <property type="entry name" value="SGNH HYDROLASE-TYPE ESTERASE DOMAIN-CONTAINING PROTEIN"/>
    <property type="match status" value="1"/>
</dbReference>
<dbReference type="InterPro" id="IPR036514">
    <property type="entry name" value="SGNH_hydro_sf"/>
</dbReference>
<dbReference type="FunFam" id="3.40.50.1110:FF:000003">
    <property type="entry name" value="GDSL esterase/lipase APG"/>
    <property type="match status" value="1"/>
</dbReference>
<keyword evidence="2" id="KW-0732">Signal</keyword>
<evidence type="ECO:0000256" key="2">
    <source>
        <dbReference type="SAM" id="SignalP"/>
    </source>
</evidence>
<proteinExistence type="inferred from homology"/>
<dbReference type="GO" id="GO:0016788">
    <property type="term" value="F:hydrolase activity, acting on ester bonds"/>
    <property type="evidence" value="ECO:0007669"/>
    <property type="project" value="InterPro"/>
</dbReference>
<dbReference type="InterPro" id="IPR035669">
    <property type="entry name" value="SGNH_plant_lipase-like"/>
</dbReference>